<evidence type="ECO:0000313" key="8">
    <source>
        <dbReference type="EMBL" id="PIS22966.1"/>
    </source>
</evidence>
<dbReference type="Gene3D" id="3.30.1490.110">
    <property type="match status" value="1"/>
</dbReference>
<comment type="caution">
    <text evidence="8">The sequence shown here is derived from an EMBL/GenBank/DDBJ whole genome shotgun (WGS) entry which is preliminary data.</text>
</comment>
<dbReference type="GO" id="GO:0043093">
    <property type="term" value="P:FtsZ-dependent cytokinesis"/>
    <property type="evidence" value="ECO:0007669"/>
    <property type="project" value="UniProtKB-UniRule"/>
</dbReference>
<accession>A0A2H0XDG2</accession>
<evidence type="ECO:0000259" key="7">
    <source>
        <dbReference type="SMART" id="SM00842"/>
    </source>
</evidence>
<evidence type="ECO:0000256" key="6">
    <source>
        <dbReference type="PIRNR" id="PIRNR003101"/>
    </source>
</evidence>
<dbReference type="InterPro" id="IPR020823">
    <property type="entry name" value="Cell_div_FtsA"/>
</dbReference>
<keyword evidence="3 5" id="KW-0472">Membrane</keyword>
<comment type="similarity">
    <text evidence="5 6">Belongs to the FtsA/MreB family.</text>
</comment>
<evidence type="ECO:0000256" key="5">
    <source>
        <dbReference type="HAMAP-Rule" id="MF_02033"/>
    </source>
</evidence>
<evidence type="ECO:0000256" key="2">
    <source>
        <dbReference type="ARBA" id="ARBA00022618"/>
    </source>
</evidence>
<reference evidence="9" key="1">
    <citation type="submission" date="2017-09" db="EMBL/GenBank/DDBJ databases">
        <title>Depth-based differentiation of microbial function through sediment-hosted aquifers and enrichment of novel symbionts in the deep terrestrial subsurface.</title>
        <authorList>
            <person name="Probst A.J."/>
            <person name="Ladd B."/>
            <person name="Jarett J.K."/>
            <person name="Geller-Mcgrath D.E."/>
            <person name="Sieber C.M.K."/>
            <person name="Emerson J.B."/>
            <person name="Anantharaman K."/>
            <person name="Thomas B.C."/>
            <person name="Malmstrom R."/>
            <person name="Stieglmeier M."/>
            <person name="Klingl A."/>
            <person name="Woyke T."/>
            <person name="Ryan C.M."/>
            <person name="Banfield J.F."/>
        </authorList>
    </citation>
    <scope>NUCLEOTIDE SEQUENCE [LARGE SCALE GENOMIC DNA]</scope>
</reference>
<keyword evidence="4 5" id="KW-0131">Cell cycle</keyword>
<dbReference type="AlphaFoldDB" id="A0A2H0XDG2"/>
<dbReference type="InterPro" id="IPR003494">
    <property type="entry name" value="SHS2_FtsA"/>
</dbReference>
<dbReference type="Pfam" id="PF02491">
    <property type="entry name" value="SHS2_FTSA"/>
    <property type="match status" value="1"/>
</dbReference>
<dbReference type="PANTHER" id="PTHR32432:SF4">
    <property type="entry name" value="CELL DIVISION PROTEIN FTSA"/>
    <property type="match status" value="1"/>
</dbReference>
<evidence type="ECO:0000256" key="1">
    <source>
        <dbReference type="ARBA" id="ARBA00022475"/>
    </source>
</evidence>
<protein>
    <recommendedName>
        <fullName evidence="5 6">Cell division protein FtsA</fullName>
    </recommendedName>
</protein>
<dbReference type="HAMAP" id="MF_02033">
    <property type="entry name" value="FtsA"/>
    <property type="match status" value="1"/>
</dbReference>
<dbReference type="InterPro" id="IPR050696">
    <property type="entry name" value="FtsA/MreB"/>
</dbReference>
<dbReference type="NCBIfam" id="TIGR01174">
    <property type="entry name" value="ftsA"/>
    <property type="match status" value="1"/>
</dbReference>
<dbReference type="SMART" id="SM00842">
    <property type="entry name" value="FtsA"/>
    <property type="match status" value="1"/>
</dbReference>
<sequence>MPKDKLVTVIDVGSCKVATIIASITEERVSVIGVSTVLSKGIRKGVVVDIDSAVEAIAESLEKSQRMSGFPVSSAFVTVNGSHIESINSHGVVAVSHQDSEITEDDIKRVTDAAQAVSLPSSREMIHVIPRDFIVDGQEGVHDPLGMSGVRLEVETNLIHGSSPAIKNLAKCVIQVGVSVEDFVFSSYASSYSVLTDTEKELGTILLDIGGGTASLIIFCGGSPCYSSVLPVGGQNITNDLAIGLRASLDVAEKIKLKLGKEDEIIKRTAFPTNEEESVQISRNELDVSEFNLDASTISRKLLYDIMKERMRELFTLVALEVKKANYTGKLPAGIVLTGGGSLTYNIIPIAKEVLKMPARIAKPRGVTGLIDEIEGPAYSAAIGTLIFGAKQIKTQGRQLSPRGNLVPGFIKGAFGWVKSFLP</sequence>
<organism evidence="8 9">
    <name type="scientific">candidate division WWE3 bacterium CG08_land_8_20_14_0_20_40_13</name>
    <dbReference type="NCBI Taxonomy" id="1975084"/>
    <lineage>
        <taxon>Bacteria</taxon>
        <taxon>Katanobacteria</taxon>
    </lineage>
</organism>
<evidence type="ECO:0000256" key="3">
    <source>
        <dbReference type="ARBA" id="ARBA00023136"/>
    </source>
</evidence>
<dbReference type="GO" id="GO:0009898">
    <property type="term" value="C:cytoplasmic side of plasma membrane"/>
    <property type="evidence" value="ECO:0007669"/>
    <property type="project" value="UniProtKB-UniRule"/>
</dbReference>
<keyword evidence="2 5" id="KW-0132">Cell division</keyword>
<name>A0A2H0XDG2_UNCKA</name>
<keyword evidence="1 5" id="KW-1003">Cell membrane</keyword>
<evidence type="ECO:0000256" key="4">
    <source>
        <dbReference type="ARBA" id="ARBA00023306"/>
    </source>
</evidence>
<feature type="domain" description="SHS2" evidence="7">
    <location>
        <begin position="7"/>
        <end position="194"/>
    </location>
</feature>
<comment type="function">
    <text evidence="5 6">Cell division protein that is involved in the assembly of the Z ring. May serve as a membrane anchor for the Z ring.</text>
</comment>
<proteinExistence type="inferred from homology"/>
<evidence type="ECO:0000313" key="9">
    <source>
        <dbReference type="Proteomes" id="UP000230340"/>
    </source>
</evidence>
<dbReference type="Proteomes" id="UP000230340">
    <property type="component" value="Unassembled WGS sequence"/>
</dbReference>
<gene>
    <name evidence="5 8" type="primary">ftsA</name>
    <name evidence="8" type="ORF">COT49_02660</name>
</gene>
<comment type="subunit">
    <text evidence="5">Self-interacts. Interacts with FtsZ.</text>
</comment>
<comment type="subcellular location">
    <subcellularLocation>
        <location evidence="5">Cell membrane</location>
        <topology evidence="5">Peripheral membrane protein</topology>
        <orientation evidence="5">Cytoplasmic side</orientation>
    </subcellularLocation>
    <text evidence="5">Localizes to the Z ring in an FtsZ-dependent manner. Targeted to the membrane through a conserved C-terminal amphipathic helix.</text>
</comment>
<dbReference type="PANTHER" id="PTHR32432">
    <property type="entry name" value="CELL DIVISION PROTEIN FTSA-RELATED"/>
    <property type="match status" value="1"/>
</dbReference>
<dbReference type="CDD" id="cd24048">
    <property type="entry name" value="ASKHA_NBD_FtsA"/>
    <property type="match status" value="1"/>
</dbReference>
<dbReference type="EMBL" id="PEYT01000023">
    <property type="protein sequence ID" value="PIS22966.1"/>
    <property type="molecule type" value="Genomic_DNA"/>
</dbReference>
<dbReference type="PIRSF" id="PIRSF003101">
    <property type="entry name" value="FtsA"/>
    <property type="match status" value="1"/>
</dbReference>
<dbReference type="InterPro" id="IPR043129">
    <property type="entry name" value="ATPase_NBD"/>
</dbReference>
<dbReference type="GO" id="GO:0032153">
    <property type="term" value="C:cell division site"/>
    <property type="evidence" value="ECO:0007669"/>
    <property type="project" value="UniProtKB-UniRule"/>
</dbReference>
<dbReference type="Gene3D" id="3.30.420.40">
    <property type="match status" value="2"/>
</dbReference>
<dbReference type="SUPFAM" id="SSF53067">
    <property type="entry name" value="Actin-like ATPase domain"/>
    <property type="match status" value="2"/>
</dbReference>
<dbReference type="Pfam" id="PF14450">
    <property type="entry name" value="FtsA"/>
    <property type="match status" value="1"/>
</dbReference>